<reference evidence="8" key="1">
    <citation type="submission" date="2022-07" db="EMBL/GenBank/DDBJ databases">
        <title>Fungi with potential for degradation of polypropylene.</title>
        <authorList>
            <person name="Gostincar C."/>
        </authorList>
    </citation>
    <scope>NUCLEOTIDE SEQUENCE</scope>
    <source>
        <strain evidence="8">EXF-13308</strain>
    </source>
</reference>
<evidence type="ECO:0000256" key="7">
    <source>
        <dbReference type="SAM" id="MobiDB-lite"/>
    </source>
</evidence>
<name>A0AA38R9B5_9PEZI</name>
<keyword evidence="9" id="KW-1185">Reference proteome</keyword>
<feature type="compositionally biased region" description="Basic residues" evidence="7">
    <location>
        <begin position="1"/>
        <end position="11"/>
    </location>
</feature>
<evidence type="ECO:0000313" key="8">
    <source>
        <dbReference type="EMBL" id="KAJ9139409.1"/>
    </source>
</evidence>
<dbReference type="AlphaFoldDB" id="A0AA38R9B5"/>
<dbReference type="PANTHER" id="PTHR28280:SF1">
    <property type="entry name" value="SHUTTLING PRE-60S FACTOR ECM1"/>
    <property type="match status" value="1"/>
</dbReference>
<keyword evidence="5" id="KW-0690">Ribosome biogenesis</keyword>
<comment type="subcellular location">
    <subcellularLocation>
        <location evidence="2">Cytoplasm</location>
    </subcellularLocation>
    <subcellularLocation>
        <location evidence="1">Nucleus</location>
    </subcellularLocation>
</comment>
<dbReference type="GO" id="GO:0030687">
    <property type="term" value="C:preribosome, large subunit precursor"/>
    <property type="evidence" value="ECO:0007669"/>
    <property type="project" value="TreeGrafter"/>
</dbReference>
<keyword evidence="6" id="KW-0539">Nucleus</keyword>
<proteinExistence type="predicted"/>
<keyword evidence="3" id="KW-0813">Transport</keyword>
<gene>
    <name evidence="8" type="ORF">NKR23_g7940</name>
</gene>
<dbReference type="EMBL" id="JANBVO010000026">
    <property type="protein sequence ID" value="KAJ9139409.1"/>
    <property type="molecule type" value="Genomic_DNA"/>
</dbReference>
<evidence type="ECO:0008006" key="10">
    <source>
        <dbReference type="Google" id="ProtNLM"/>
    </source>
</evidence>
<evidence type="ECO:0000256" key="6">
    <source>
        <dbReference type="ARBA" id="ARBA00023242"/>
    </source>
</evidence>
<feature type="region of interest" description="Disordered" evidence="7">
    <location>
        <begin position="1"/>
        <end position="84"/>
    </location>
</feature>
<dbReference type="GO" id="GO:0005730">
    <property type="term" value="C:nucleolus"/>
    <property type="evidence" value="ECO:0007669"/>
    <property type="project" value="TreeGrafter"/>
</dbReference>
<sequence length="185" mass="19362">MAKGAVMKKRSAPSVHSRAARRATSPGIDTDKSLKNVRPPTESLNARPAVLAAHAGAGVTKKKSGRKAELSARARRRQEKGLDRAAAVVERTAVKVQKSKGKSRAVQGRRKAWEEINGSIPKLGGGGAAAGGNKFAGLADEGEDDGFVDTDEEMDEGAEAQDAQRQPAVTGGEPAAQQVDEDEIL</sequence>
<evidence type="ECO:0000256" key="4">
    <source>
        <dbReference type="ARBA" id="ARBA00022490"/>
    </source>
</evidence>
<evidence type="ECO:0000256" key="3">
    <source>
        <dbReference type="ARBA" id="ARBA00022448"/>
    </source>
</evidence>
<keyword evidence="4" id="KW-0963">Cytoplasm</keyword>
<dbReference type="InterPro" id="IPR053278">
    <property type="entry name" value="Pre-60S_factor_ECM1"/>
</dbReference>
<evidence type="ECO:0000256" key="5">
    <source>
        <dbReference type="ARBA" id="ARBA00022517"/>
    </source>
</evidence>
<comment type="caution">
    <text evidence="8">The sequence shown here is derived from an EMBL/GenBank/DDBJ whole genome shotgun (WGS) entry which is preliminary data.</text>
</comment>
<dbReference type="GO" id="GO:0005737">
    <property type="term" value="C:cytoplasm"/>
    <property type="evidence" value="ECO:0007669"/>
    <property type="project" value="UniProtKB-SubCell"/>
</dbReference>
<dbReference type="Proteomes" id="UP001174694">
    <property type="component" value="Unassembled WGS sequence"/>
</dbReference>
<feature type="region of interest" description="Disordered" evidence="7">
    <location>
        <begin position="134"/>
        <end position="185"/>
    </location>
</feature>
<evidence type="ECO:0000313" key="9">
    <source>
        <dbReference type="Proteomes" id="UP001174694"/>
    </source>
</evidence>
<evidence type="ECO:0000256" key="2">
    <source>
        <dbReference type="ARBA" id="ARBA00004496"/>
    </source>
</evidence>
<dbReference type="PANTHER" id="PTHR28280">
    <property type="entry name" value="SHUTTLING PRE-60S FACTOR ECM1"/>
    <property type="match status" value="1"/>
</dbReference>
<accession>A0AA38R9B5</accession>
<protein>
    <recommendedName>
        <fullName evidence="10">Alb1-domain-containing protein</fullName>
    </recommendedName>
</protein>
<evidence type="ECO:0000256" key="1">
    <source>
        <dbReference type="ARBA" id="ARBA00004123"/>
    </source>
</evidence>
<dbReference type="GO" id="GO:0000055">
    <property type="term" value="P:ribosomal large subunit export from nucleus"/>
    <property type="evidence" value="ECO:0007669"/>
    <property type="project" value="TreeGrafter"/>
</dbReference>
<dbReference type="InterPro" id="IPR022784">
    <property type="entry name" value="Ribosome_bgen_Alb1"/>
</dbReference>
<feature type="compositionally biased region" description="Acidic residues" evidence="7">
    <location>
        <begin position="140"/>
        <end position="159"/>
    </location>
</feature>
<organism evidence="8 9">
    <name type="scientific">Pleurostoma richardsiae</name>
    <dbReference type="NCBI Taxonomy" id="41990"/>
    <lineage>
        <taxon>Eukaryota</taxon>
        <taxon>Fungi</taxon>
        <taxon>Dikarya</taxon>
        <taxon>Ascomycota</taxon>
        <taxon>Pezizomycotina</taxon>
        <taxon>Sordariomycetes</taxon>
        <taxon>Sordariomycetidae</taxon>
        <taxon>Calosphaeriales</taxon>
        <taxon>Pleurostomataceae</taxon>
        <taxon>Pleurostoma</taxon>
    </lineage>
</organism>
<dbReference type="Pfam" id="PF09135">
    <property type="entry name" value="Alb1"/>
    <property type="match status" value="1"/>
</dbReference>